<dbReference type="EMBL" id="JAFMYU010000019">
    <property type="protein sequence ID" value="MBO0933354.1"/>
    <property type="molecule type" value="Genomic_DNA"/>
</dbReference>
<protein>
    <submittedName>
        <fullName evidence="2">Carboxypeptidase-like regulatory domain-containing protein</fullName>
    </submittedName>
</protein>
<dbReference type="Proteomes" id="UP000664795">
    <property type="component" value="Unassembled WGS sequence"/>
</dbReference>
<dbReference type="GO" id="GO:0004180">
    <property type="term" value="F:carboxypeptidase activity"/>
    <property type="evidence" value="ECO:0007669"/>
    <property type="project" value="UniProtKB-KW"/>
</dbReference>
<dbReference type="InterPro" id="IPR008969">
    <property type="entry name" value="CarboxyPept-like_regulatory"/>
</dbReference>
<reference evidence="2 3" key="1">
    <citation type="submission" date="2021-03" db="EMBL/GenBank/DDBJ databases">
        <title>Fibrella sp. HMF5036 genome sequencing and assembly.</title>
        <authorList>
            <person name="Kang H."/>
            <person name="Kim H."/>
            <person name="Bae S."/>
            <person name="Joh K."/>
        </authorList>
    </citation>
    <scope>NUCLEOTIDE SEQUENCE [LARGE SCALE GENOMIC DNA]</scope>
    <source>
        <strain evidence="2 3">HMF5036</strain>
    </source>
</reference>
<feature type="chain" id="PRO_5037726925" evidence="1">
    <location>
        <begin position="16"/>
        <end position="369"/>
    </location>
</feature>
<evidence type="ECO:0000313" key="2">
    <source>
        <dbReference type="EMBL" id="MBO0933354.1"/>
    </source>
</evidence>
<comment type="caution">
    <text evidence="2">The sequence shown here is derived from an EMBL/GenBank/DDBJ whole genome shotgun (WGS) entry which is preliminary data.</text>
</comment>
<keyword evidence="3" id="KW-1185">Reference proteome</keyword>
<accession>A0A939JZP1</accession>
<sequence length="369" mass="41977">MKTVFLLFITLTAHAQLTLKGRVINDADAQPVPFCSVFLANTTKGTTADENGNFTLTNLPDGRYDLVASSVGFETVAAPIQTRQTASLLIRMKANAMQLSEVQVKANRDPEWLVNLEQFTKLFIGTSKNARDCKILNPNVLWFDDNRDSLVLRGGAREPLQIENGALGYRIRYVLAQFDYDYGSRYVSYLGYPVFEAMKPRSNAQEKRWFKAREEAFRGSSMHFMRALCAGMTEQQGFVIRRIIERKDSSKTALTNRVKIERYLVKDPLPGSFLVDSDSSSAELTKVQFENLVQVTYTLEKEATEYRNEHTTFNSSTFTAPPQTSIMRLVQPYILVEANGNYYNPLGVIFEGYWGWEKMADMLPFTYEP</sequence>
<keyword evidence="1" id="KW-0732">Signal</keyword>
<keyword evidence="2" id="KW-0121">Carboxypeptidase</keyword>
<evidence type="ECO:0000313" key="3">
    <source>
        <dbReference type="Proteomes" id="UP000664795"/>
    </source>
</evidence>
<feature type="signal peptide" evidence="1">
    <location>
        <begin position="1"/>
        <end position="15"/>
    </location>
</feature>
<dbReference type="RefSeq" id="WP_207337321.1">
    <property type="nucleotide sequence ID" value="NZ_JAFMYU010000019.1"/>
</dbReference>
<organism evidence="2 3">
    <name type="scientific">Fibrella aquatilis</name>
    <dbReference type="NCBI Taxonomy" id="2817059"/>
    <lineage>
        <taxon>Bacteria</taxon>
        <taxon>Pseudomonadati</taxon>
        <taxon>Bacteroidota</taxon>
        <taxon>Cytophagia</taxon>
        <taxon>Cytophagales</taxon>
        <taxon>Spirosomataceae</taxon>
        <taxon>Fibrella</taxon>
    </lineage>
</organism>
<dbReference type="Gene3D" id="2.60.40.1120">
    <property type="entry name" value="Carboxypeptidase-like, regulatory domain"/>
    <property type="match status" value="1"/>
</dbReference>
<dbReference type="Pfam" id="PF13715">
    <property type="entry name" value="CarbopepD_reg_2"/>
    <property type="match status" value="1"/>
</dbReference>
<keyword evidence="2" id="KW-0645">Protease</keyword>
<name>A0A939JZP1_9BACT</name>
<proteinExistence type="predicted"/>
<dbReference type="SUPFAM" id="SSF49464">
    <property type="entry name" value="Carboxypeptidase regulatory domain-like"/>
    <property type="match status" value="1"/>
</dbReference>
<keyword evidence="2" id="KW-0378">Hydrolase</keyword>
<gene>
    <name evidence="2" type="ORF">J2I48_20255</name>
</gene>
<evidence type="ECO:0000256" key="1">
    <source>
        <dbReference type="SAM" id="SignalP"/>
    </source>
</evidence>
<dbReference type="AlphaFoldDB" id="A0A939JZP1"/>